<evidence type="ECO:0000259" key="3">
    <source>
        <dbReference type="Pfam" id="PF14361"/>
    </source>
</evidence>
<evidence type="ECO:0000259" key="2">
    <source>
        <dbReference type="Pfam" id="PF13556"/>
    </source>
</evidence>
<evidence type="ECO:0000313" key="6">
    <source>
        <dbReference type="Proteomes" id="UP001199469"/>
    </source>
</evidence>
<reference evidence="5 6" key="1">
    <citation type="submission" date="2021-11" db="EMBL/GenBank/DDBJ databases">
        <title>Draft genome sequence of Actinomycetospora sp. SF1 isolated from the rhizosphere soil.</title>
        <authorList>
            <person name="Duangmal K."/>
            <person name="Chantavorakit T."/>
        </authorList>
    </citation>
    <scope>NUCLEOTIDE SEQUENCE [LARGE SCALE GENOMIC DNA]</scope>
    <source>
        <strain evidence="5 6">TBRC 5722</strain>
    </source>
</reference>
<accession>A0ABS8PIU3</accession>
<dbReference type="PANTHER" id="PTHR33744:SF1">
    <property type="entry name" value="DNA-BINDING TRANSCRIPTIONAL ACTIVATOR ADER"/>
    <property type="match status" value="1"/>
</dbReference>
<dbReference type="Pfam" id="PF17853">
    <property type="entry name" value="GGDEF_2"/>
    <property type="match status" value="1"/>
</dbReference>
<feature type="domain" description="RsbT co-antagonist protein RsbRD N-terminal" evidence="3">
    <location>
        <begin position="25"/>
        <end position="170"/>
    </location>
</feature>
<evidence type="ECO:0000259" key="4">
    <source>
        <dbReference type="Pfam" id="PF17853"/>
    </source>
</evidence>
<sequence length="395" mass="43426">MRATITTGIDGTLRVVARRLRDEIDDLVATMLARMRDEAPDFDTASRPELADGLRESCYGNIRAALGALGDDRQPPRHSPAEAVDVARATARAGIALEPLLHTYRIGHAVVLERFFALIEELDLTSAQRHSATLIGSKYLFAYVDRVVGEVSAEYATECQRVSRSSIQRRVQLVRDVLGGATVDGTELGYRLEQEHLAVVATGPAADASLRDLARRLERQLLTVAMTDDTVWAWLGSTRRHEPSSSRVDPWSAGDDRTRYAVGEPARGISGFRDSHEQALAAHRVARHLPALVTHYDDVALEAALLHDVHAARHFVDRELGPLTASDARTRLLRETLGCYLRSGLNAAATAAVLHVSDRTIAYRIRSIEEMLGRSVLSRSGELAAAVRVHRVLYP</sequence>
<organism evidence="5 6">
    <name type="scientific">Actinomycetospora endophytica</name>
    <dbReference type="NCBI Taxonomy" id="2291215"/>
    <lineage>
        <taxon>Bacteria</taxon>
        <taxon>Bacillati</taxon>
        <taxon>Actinomycetota</taxon>
        <taxon>Actinomycetes</taxon>
        <taxon>Pseudonocardiales</taxon>
        <taxon>Pseudonocardiaceae</taxon>
        <taxon>Actinomycetospora</taxon>
    </lineage>
</organism>
<proteinExistence type="inferred from homology"/>
<dbReference type="RefSeq" id="WP_230740866.1">
    <property type="nucleotide sequence ID" value="NZ_JAJNDB010000011.1"/>
</dbReference>
<feature type="domain" description="CdaR GGDEF-like" evidence="4">
    <location>
        <begin position="185"/>
        <end position="285"/>
    </location>
</feature>
<dbReference type="Proteomes" id="UP001199469">
    <property type="component" value="Unassembled WGS sequence"/>
</dbReference>
<dbReference type="Pfam" id="PF13556">
    <property type="entry name" value="HTH_30"/>
    <property type="match status" value="1"/>
</dbReference>
<protein>
    <submittedName>
        <fullName evidence="5">Helix-turn-helix domain-containing protein</fullName>
    </submittedName>
</protein>
<comment type="similarity">
    <text evidence="1">Belongs to the CdaR family.</text>
</comment>
<dbReference type="EMBL" id="JAJNDB010000011">
    <property type="protein sequence ID" value="MCD2198171.1"/>
    <property type="molecule type" value="Genomic_DNA"/>
</dbReference>
<dbReference type="InterPro" id="IPR041522">
    <property type="entry name" value="CdaR_GGDEF"/>
</dbReference>
<gene>
    <name evidence="5" type="ORF">LQ327_32855</name>
</gene>
<dbReference type="InterPro" id="IPR025751">
    <property type="entry name" value="RsbRD_N_dom"/>
</dbReference>
<dbReference type="PANTHER" id="PTHR33744">
    <property type="entry name" value="CARBOHYDRATE DIACID REGULATOR"/>
    <property type="match status" value="1"/>
</dbReference>
<keyword evidence="6" id="KW-1185">Reference proteome</keyword>
<evidence type="ECO:0000313" key="5">
    <source>
        <dbReference type="EMBL" id="MCD2198171.1"/>
    </source>
</evidence>
<evidence type="ECO:0000256" key="1">
    <source>
        <dbReference type="ARBA" id="ARBA00006754"/>
    </source>
</evidence>
<name>A0ABS8PIU3_9PSEU</name>
<dbReference type="InterPro" id="IPR025736">
    <property type="entry name" value="PucR_C-HTH_dom"/>
</dbReference>
<dbReference type="Gene3D" id="1.10.10.2840">
    <property type="entry name" value="PucR C-terminal helix-turn-helix domain"/>
    <property type="match status" value="1"/>
</dbReference>
<feature type="domain" description="PucR C-terminal helix-turn-helix" evidence="2">
    <location>
        <begin position="333"/>
        <end position="379"/>
    </location>
</feature>
<dbReference type="Pfam" id="PF14361">
    <property type="entry name" value="RsbRD_N"/>
    <property type="match status" value="1"/>
</dbReference>
<dbReference type="InterPro" id="IPR042070">
    <property type="entry name" value="PucR_C-HTH_sf"/>
</dbReference>
<comment type="caution">
    <text evidence="5">The sequence shown here is derived from an EMBL/GenBank/DDBJ whole genome shotgun (WGS) entry which is preliminary data.</text>
</comment>
<dbReference type="InterPro" id="IPR051448">
    <property type="entry name" value="CdaR-like_regulators"/>
</dbReference>